<dbReference type="Pfam" id="PF00160">
    <property type="entry name" value="Pro_isomerase"/>
    <property type="match status" value="1"/>
</dbReference>
<evidence type="ECO:0000313" key="3">
    <source>
        <dbReference type="EMBL" id="MCO6044553.1"/>
    </source>
</evidence>
<gene>
    <name evidence="3" type="ORF">NG895_11610</name>
</gene>
<evidence type="ECO:0000259" key="2">
    <source>
        <dbReference type="PROSITE" id="PS50072"/>
    </source>
</evidence>
<dbReference type="InterPro" id="IPR013424">
    <property type="entry name" value="Ice-binding_C"/>
</dbReference>
<dbReference type="RefSeq" id="WP_252852664.1">
    <property type="nucleotide sequence ID" value="NZ_JAMXLR010000036.1"/>
</dbReference>
<evidence type="ECO:0000313" key="4">
    <source>
        <dbReference type="Proteomes" id="UP001155241"/>
    </source>
</evidence>
<dbReference type="Gene3D" id="2.40.100.10">
    <property type="entry name" value="Cyclophilin-like"/>
    <property type="match status" value="1"/>
</dbReference>
<dbReference type="EMBL" id="JAMXLR010000036">
    <property type="protein sequence ID" value="MCO6044553.1"/>
    <property type="molecule type" value="Genomic_DNA"/>
</dbReference>
<dbReference type="AlphaFoldDB" id="A0A9X2FAC6"/>
<dbReference type="GO" id="GO:0003755">
    <property type="term" value="F:peptidyl-prolyl cis-trans isomerase activity"/>
    <property type="evidence" value="ECO:0007669"/>
    <property type="project" value="UniProtKB-EC"/>
</dbReference>
<keyword evidence="4" id="KW-1185">Reference proteome</keyword>
<dbReference type="PROSITE" id="PS50072">
    <property type="entry name" value="CSA_PPIASE_2"/>
    <property type="match status" value="1"/>
</dbReference>
<reference evidence="3" key="1">
    <citation type="submission" date="2022-06" db="EMBL/GenBank/DDBJ databases">
        <title>Aeoliella straminimaris, a novel planctomycete from sediments.</title>
        <authorList>
            <person name="Vitorino I.R."/>
            <person name="Lage O.M."/>
        </authorList>
    </citation>
    <scope>NUCLEOTIDE SEQUENCE</scope>
    <source>
        <strain evidence="3">ICT_H6.2</strain>
    </source>
</reference>
<proteinExistence type="predicted"/>
<keyword evidence="1" id="KW-0732">Signal</keyword>
<keyword evidence="3" id="KW-0413">Isomerase</keyword>
<evidence type="ECO:0000256" key="1">
    <source>
        <dbReference type="SAM" id="SignalP"/>
    </source>
</evidence>
<feature type="domain" description="PPIase cyclophilin-type" evidence="2">
    <location>
        <begin position="39"/>
        <end position="194"/>
    </location>
</feature>
<dbReference type="InterPro" id="IPR002130">
    <property type="entry name" value="Cyclophilin-type_PPIase_dom"/>
</dbReference>
<feature type="signal peptide" evidence="1">
    <location>
        <begin position="1"/>
        <end position="21"/>
    </location>
</feature>
<dbReference type="SUPFAM" id="SSF50891">
    <property type="entry name" value="Cyclophilin-like"/>
    <property type="match status" value="1"/>
</dbReference>
<dbReference type="InterPro" id="IPR029000">
    <property type="entry name" value="Cyclophilin-like_dom_sf"/>
</dbReference>
<comment type="caution">
    <text evidence="3">The sequence shown here is derived from an EMBL/GenBank/DDBJ whole genome shotgun (WGS) entry which is preliminary data.</text>
</comment>
<organism evidence="3 4">
    <name type="scientific">Aeoliella straminimaris</name>
    <dbReference type="NCBI Taxonomy" id="2954799"/>
    <lineage>
        <taxon>Bacteria</taxon>
        <taxon>Pseudomonadati</taxon>
        <taxon>Planctomycetota</taxon>
        <taxon>Planctomycetia</taxon>
        <taxon>Pirellulales</taxon>
        <taxon>Lacipirellulaceae</taxon>
        <taxon>Aeoliella</taxon>
    </lineage>
</organism>
<sequence>MSRLFLVAIVLLGMSSTVAMAQTVRFETNVGSFDMVLNPDDDPNLQPLVDNLIAYVGLGRYHFTAINRAVDGDNDDPSDDFVLQMGGFLGFQPTPDLWPQLSTPVERLPEAIVDADGDGAVDFNSITNSRGTVSLALAGGDVNSGTSSFFINLGDNDFLDDQGFVPFAEIVNMNTIDSIMELDQVDLSDEFGSPGNLTFIDVPVTEEDKLVVVKRAFVVEADEDFSFVGPIASALQLQNRGSASSAFSSPGSASLESAISGSAAQISTSVPEPSTAWLLAPLALWGVSRLRRRKLLATPMQDELKY</sequence>
<feature type="chain" id="PRO_5040815583" evidence="1">
    <location>
        <begin position="22"/>
        <end position="306"/>
    </location>
</feature>
<dbReference type="NCBIfam" id="TIGR02595">
    <property type="entry name" value="PEP_CTERM"/>
    <property type="match status" value="1"/>
</dbReference>
<accession>A0A9X2FAC6</accession>
<protein>
    <submittedName>
        <fullName evidence="3">Peptidylprolyl isomerase</fullName>
        <ecNumber evidence="3">5.2.1.8</ecNumber>
    </submittedName>
</protein>
<name>A0A9X2FAC6_9BACT</name>
<dbReference type="Proteomes" id="UP001155241">
    <property type="component" value="Unassembled WGS sequence"/>
</dbReference>
<dbReference type="EC" id="5.2.1.8" evidence="3"/>